<dbReference type="Proteomes" id="UP000694941">
    <property type="component" value="Unplaced"/>
</dbReference>
<protein>
    <submittedName>
        <fullName evidence="2">Uncharacterized protein LOC106476666</fullName>
    </submittedName>
</protein>
<reference evidence="2" key="1">
    <citation type="submission" date="2025-08" db="UniProtKB">
        <authorList>
            <consortium name="RefSeq"/>
        </authorList>
    </citation>
    <scope>IDENTIFICATION</scope>
    <source>
        <tissue evidence="2">Muscle</tissue>
    </source>
</reference>
<evidence type="ECO:0000313" key="1">
    <source>
        <dbReference type="Proteomes" id="UP000694941"/>
    </source>
</evidence>
<accession>A0ABM1C1X7</accession>
<sequence length="123" mass="14134">MREYSEVAAISEQRPNLIFFSDSSRAIVAIELTGPYESRISEKHEIKLARHQELTKEIQSQDYGTRLFAVKEGVRRLPSVSVYNLLKQLGLSSQRRSKILRELAATVRPQIGYRQREVMKAGE</sequence>
<keyword evidence="1" id="KW-1185">Reference proteome</keyword>
<evidence type="ECO:0000313" key="2">
    <source>
        <dbReference type="RefSeq" id="XP_013792789.1"/>
    </source>
</evidence>
<gene>
    <name evidence="2" type="primary">LOC106476666</name>
</gene>
<dbReference type="GeneID" id="106476666"/>
<proteinExistence type="predicted"/>
<name>A0ABM1C1X7_LIMPO</name>
<organism evidence="1 2">
    <name type="scientific">Limulus polyphemus</name>
    <name type="common">Atlantic horseshoe crab</name>
    <dbReference type="NCBI Taxonomy" id="6850"/>
    <lineage>
        <taxon>Eukaryota</taxon>
        <taxon>Metazoa</taxon>
        <taxon>Ecdysozoa</taxon>
        <taxon>Arthropoda</taxon>
        <taxon>Chelicerata</taxon>
        <taxon>Merostomata</taxon>
        <taxon>Xiphosura</taxon>
        <taxon>Limulidae</taxon>
        <taxon>Limulus</taxon>
    </lineage>
</organism>
<dbReference type="RefSeq" id="XP_013792789.1">
    <property type="nucleotide sequence ID" value="XM_013937335.1"/>
</dbReference>